<name>D4ZLF8_SHEVD</name>
<evidence type="ECO:0000313" key="2">
    <source>
        <dbReference type="Proteomes" id="UP000002350"/>
    </source>
</evidence>
<reference evidence="2" key="1">
    <citation type="journal article" date="2010" name="Mol. Biosyst.">
        <title>Complete genome sequence and comparative analysis of Shewanella violacea, a psychrophilic and piezophilic bacterium from deep sea floor sediments.</title>
        <authorList>
            <person name="Aono E."/>
            <person name="Baba T."/>
            <person name="Ara T."/>
            <person name="Nishi T."/>
            <person name="Nakamichi T."/>
            <person name="Inamoto E."/>
            <person name="Toyonaga H."/>
            <person name="Hasegawa M."/>
            <person name="Takai Y."/>
            <person name="Okumura Y."/>
            <person name="Baba M."/>
            <person name="Tomita M."/>
            <person name="Kato C."/>
            <person name="Oshima T."/>
            <person name="Nakasone K."/>
            <person name="Mori H."/>
        </authorList>
    </citation>
    <scope>NUCLEOTIDE SEQUENCE [LARGE SCALE GENOMIC DNA]</scope>
    <source>
        <strain evidence="2">JCM 10179 / CIP 106290 / LMG 19151 / DSS12</strain>
    </source>
</reference>
<dbReference type="Proteomes" id="UP000002350">
    <property type="component" value="Chromosome"/>
</dbReference>
<gene>
    <name evidence="1" type="ordered locus">SVI_2536</name>
</gene>
<dbReference type="HOGENOM" id="CLU_3332945_0_0_6"/>
<dbReference type="KEGG" id="svo:SVI_2536"/>
<protein>
    <submittedName>
        <fullName evidence="1">Uncharacterized protein</fullName>
    </submittedName>
</protein>
<dbReference type="EMBL" id="AP011177">
    <property type="protein sequence ID" value="BAJ02507.1"/>
    <property type="molecule type" value="Genomic_DNA"/>
</dbReference>
<dbReference type="AlphaFoldDB" id="D4ZLF8"/>
<sequence length="38" mass="4345">MKPTKMPNISSVKCLTLEAVFYQGEMVLAQAVSRHLWH</sequence>
<organism evidence="1 2">
    <name type="scientific">Shewanella violacea (strain JCM 10179 / CIP 106290 / LMG 19151 / DSS12)</name>
    <dbReference type="NCBI Taxonomy" id="637905"/>
    <lineage>
        <taxon>Bacteria</taxon>
        <taxon>Pseudomonadati</taxon>
        <taxon>Pseudomonadota</taxon>
        <taxon>Gammaproteobacteria</taxon>
        <taxon>Alteromonadales</taxon>
        <taxon>Shewanellaceae</taxon>
        <taxon>Shewanella</taxon>
    </lineage>
</organism>
<evidence type="ECO:0000313" key="1">
    <source>
        <dbReference type="EMBL" id="BAJ02507.1"/>
    </source>
</evidence>
<accession>D4ZLF8</accession>
<keyword evidence="2" id="KW-1185">Reference proteome</keyword>
<proteinExistence type="predicted"/>